<feature type="domain" description="DUF2207" evidence="2">
    <location>
        <begin position="22"/>
        <end position="213"/>
    </location>
</feature>
<feature type="domain" description="Predicted membrane protein YciQ-like C-terminal" evidence="3">
    <location>
        <begin position="457"/>
        <end position="628"/>
    </location>
</feature>
<evidence type="ECO:0000259" key="2">
    <source>
        <dbReference type="Pfam" id="PF09972"/>
    </source>
</evidence>
<feature type="transmembrane region" description="Helical" evidence="1">
    <location>
        <begin position="257"/>
        <end position="279"/>
    </location>
</feature>
<feature type="transmembrane region" description="Helical" evidence="1">
    <location>
        <begin position="509"/>
        <end position="533"/>
    </location>
</feature>
<dbReference type="CDD" id="cd02795">
    <property type="entry name" value="CBM6-CBM35-CBM36_like"/>
    <property type="match status" value="1"/>
</dbReference>
<dbReference type="Pfam" id="PF09972">
    <property type="entry name" value="DUF2207"/>
    <property type="match status" value="1"/>
</dbReference>
<organism evidence="4 5">
    <name type="scientific">Phoenicibacter congonensis</name>
    <dbReference type="NCBI Taxonomy" id="1944646"/>
    <lineage>
        <taxon>Bacteria</taxon>
        <taxon>Bacillati</taxon>
        <taxon>Actinomycetota</taxon>
        <taxon>Coriobacteriia</taxon>
        <taxon>Eggerthellales</taxon>
        <taxon>Eggerthellaceae</taxon>
        <taxon>Phoenicibacter</taxon>
    </lineage>
</organism>
<keyword evidence="1" id="KW-1133">Transmembrane helix</keyword>
<keyword evidence="5" id="KW-1185">Reference proteome</keyword>
<evidence type="ECO:0000313" key="4">
    <source>
        <dbReference type="EMBL" id="MDO4842074.1"/>
    </source>
</evidence>
<keyword evidence="1" id="KW-0812">Transmembrane</keyword>
<evidence type="ECO:0000313" key="5">
    <source>
        <dbReference type="Proteomes" id="UP001168575"/>
    </source>
</evidence>
<reference evidence="4" key="1">
    <citation type="submission" date="2023-07" db="EMBL/GenBank/DDBJ databases">
        <title>Between Cages and Wild: Unraveling the Impact of Captivity on Animal Microbiomes and Antimicrobial Resistance.</title>
        <authorList>
            <person name="Schmartz G.P."/>
            <person name="Rehner J."/>
            <person name="Schuff M.J."/>
            <person name="Becker S.L."/>
            <person name="Kravczyk M."/>
            <person name="Gurevich A."/>
            <person name="Francke R."/>
            <person name="Mueller R."/>
            <person name="Keller V."/>
            <person name="Keller A."/>
        </authorList>
    </citation>
    <scope>NUCLEOTIDE SEQUENCE</scope>
    <source>
        <strain evidence="4">S12M_St_49</strain>
    </source>
</reference>
<dbReference type="Pfam" id="PF20990">
    <property type="entry name" value="DUF2207_C"/>
    <property type="match status" value="1"/>
</dbReference>
<dbReference type="InterPro" id="IPR018702">
    <property type="entry name" value="DUF2207"/>
</dbReference>
<proteinExistence type="predicted"/>
<keyword evidence="1" id="KW-0472">Membrane</keyword>
<gene>
    <name evidence="4" type="ORF">Q3982_05300</name>
</gene>
<accession>A0AA43RIF4</accession>
<comment type="caution">
    <text evidence="4">The sequence shown here is derived from an EMBL/GenBank/DDBJ whole genome shotgun (WGS) entry which is preliminary data.</text>
</comment>
<dbReference type="EMBL" id="JAUMVS010000087">
    <property type="protein sequence ID" value="MDO4842074.1"/>
    <property type="molecule type" value="Genomic_DNA"/>
</dbReference>
<dbReference type="AlphaFoldDB" id="A0AA43RIF4"/>
<dbReference type="Proteomes" id="UP001168575">
    <property type="component" value="Unassembled WGS sequence"/>
</dbReference>
<feature type="transmembrane region" description="Helical" evidence="1">
    <location>
        <begin position="545"/>
        <end position="563"/>
    </location>
</feature>
<evidence type="ECO:0000259" key="3">
    <source>
        <dbReference type="Pfam" id="PF20990"/>
    </source>
</evidence>
<name>A0AA43RIF4_9ACTN</name>
<protein>
    <submittedName>
        <fullName evidence="4">DUF2207 domain-containing protein</fullName>
    </submittedName>
</protein>
<evidence type="ECO:0000256" key="1">
    <source>
        <dbReference type="SAM" id="Phobius"/>
    </source>
</evidence>
<sequence>MAFALLLALPSQEALAKDYTLKSTNITATINSDTSMTVTQERTVSFDGRFSLLMVPLGDSATFDISSITVQKSGYAAEALDQVVFETSWRDYGGPDTASFAVDSNDGTVYIFDNYNDGDYTVTLNYTYANAINVYSDTAELYWKFVSEAWQKDSGDVTCTVTVPVPAGVTPNLDVRAWAHGPLNGHVENEQSKITYTVGSVSAGKYAEARILFPTSWITTYDATAQASNLTQEMLPTILAEEEKFANDANAERIRSMVGLGVLVAIPIIFIIAFIVMFFKYGKEYDLDFKGEYWRDAPDAEWHPIVISRNERFGKESASDLIASIMHLHALGVIQIESTRVVTKRKIRRDKIDTSFIITMGKPKNQKLTDIDLETLKFLFEEVPTSNKKIGDVDAFAGNPAEQTVTEYVSETYNDEYATHDDEFASSISSFVSDIKNVPAGVTVDPQLPSEEAINPFEKYKGKSLKFNDIKDWFESDGTSARLVFDNWQNVVTLATDDANLFDEKSAKVAGVFSTISSVCLGLMVAALVALVALGNILGDIADELFVFLIGGLVVMVVVAILARKFSHALERRTRRANEAHAKTKALKKWLCDFTALGERPAADSLVWGEFMVYAYILGVAKEAIEQLQIAYPSVMSDPTTEEDEVAIMPWWFWYHDPYDGGGGQMFADGLTSIEDCFSRATQALESGIGGDFSSGSGFDSGGFSAGGGGGFGGGGIGGAR</sequence>
<dbReference type="InterPro" id="IPR048389">
    <property type="entry name" value="YciQ-like_C"/>
</dbReference>